<organism evidence="8">
    <name type="scientific">Zea mays</name>
    <name type="common">Maize</name>
    <dbReference type="NCBI Taxonomy" id="4577"/>
    <lineage>
        <taxon>Eukaryota</taxon>
        <taxon>Viridiplantae</taxon>
        <taxon>Streptophyta</taxon>
        <taxon>Embryophyta</taxon>
        <taxon>Tracheophyta</taxon>
        <taxon>Spermatophyta</taxon>
        <taxon>Magnoliopsida</taxon>
        <taxon>Liliopsida</taxon>
        <taxon>Poales</taxon>
        <taxon>Poaceae</taxon>
        <taxon>PACMAD clade</taxon>
        <taxon>Panicoideae</taxon>
        <taxon>Andropogonodae</taxon>
        <taxon>Andropogoneae</taxon>
        <taxon>Tripsacinae</taxon>
        <taxon>Zea</taxon>
    </lineage>
</organism>
<evidence type="ECO:0000256" key="3">
    <source>
        <dbReference type="ARBA" id="ARBA00022768"/>
    </source>
</evidence>
<reference evidence="9" key="3">
    <citation type="submission" date="2021-05" db="UniProtKB">
        <authorList>
            <consortium name="EnsemblPlants"/>
        </authorList>
    </citation>
    <scope>IDENTIFICATION</scope>
    <source>
        <strain evidence="9">cv. B73</strain>
    </source>
</reference>
<evidence type="ECO:0000256" key="2">
    <source>
        <dbReference type="ARBA" id="ARBA00022741"/>
    </source>
</evidence>
<dbReference type="Gene3D" id="3.30.70.870">
    <property type="entry name" value="Elongation Factor G (Translational Gtpase), domain 3"/>
    <property type="match status" value="1"/>
</dbReference>
<dbReference type="SUPFAM" id="SSF54980">
    <property type="entry name" value="EF-G C-terminal domain-like"/>
    <property type="match status" value="2"/>
</dbReference>
<keyword evidence="1" id="KW-0963">Cytoplasm</keyword>
<evidence type="ECO:0000313" key="9">
    <source>
        <dbReference type="EnsemblPlants" id="Zm00001eb311640_P001"/>
    </source>
</evidence>
<reference evidence="9" key="2">
    <citation type="submission" date="2019-07" db="EMBL/GenBank/DDBJ databases">
        <authorList>
            <person name="Seetharam A."/>
            <person name="Woodhouse M."/>
            <person name="Cannon E."/>
        </authorList>
    </citation>
    <scope>NUCLEOTIDE SEQUENCE [LARGE SCALE GENOMIC DNA]</scope>
    <source>
        <strain evidence="9">cv. B73</strain>
    </source>
</reference>
<dbReference type="AlphaFoldDB" id="A0A1D6I3L1"/>
<dbReference type="SUPFAM" id="SSF54211">
    <property type="entry name" value="Ribosomal protein S5 domain 2-like"/>
    <property type="match status" value="1"/>
</dbReference>
<dbReference type="InterPro" id="IPR041095">
    <property type="entry name" value="EFG_II"/>
</dbReference>
<dbReference type="Gramene" id="Zm00001eb311640_T001">
    <property type="protein sequence ID" value="Zm00001eb311640_P001"/>
    <property type="gene ID" value="Zm00001eb311640"/>
</dbReference>
<dbReference type="InterPro" id="IPR005517">
    <property type="entry name" value="Transl_elong_EFG/EF2_IV"/>
</dbReference>
<dbReference type="Gene3D" id="3.30.70.240">
    <property type="match status" value="1"/>
</dbReference>
<dbReference type="eggNOG" id="KOG0469">
    <property type="taxonomic scope" value="Eukaryota"/>
</dbReference>
<name>A0A1D6I3L1_MAIZE</name>
<dbReference type="PANTHER" id="PTHR42908">
    <property type="entry name" value="TRANSLATION ELONGATION FACTOR-RELATED"/>
    <property type="match status" value="1"/>
</dbReference>
<dbReference type="GO" id="GO:0003746">
    <property type="term" value="F:translation elongation factor activity"/>
    <property type="evidence" value="ECO:0007669"/>
    <property type="project" value="UniProtKB-KW"/>
</dbReference>
<evidence type="ECO:0000256" key="1">
    <source>
        <dbReference type="ARBA" id="ARBA00022490"/>
    </source>
</evidence>
<dbReference type="STRING" id="4577.A0A1D6I3L1"/>
<gene>
    <name evidence="8" type="ORF">ZEAMMB73_Zm00001d020342</name>
</gene>
<dbReference type="SMR" id="A0A1D6I3L1"/>
<evidence type="ECO:0007829" key="11">
    <source>
        <dbReference type="PeptideAtlas" id="A0A1D6I3L1"/>
    </source>
</evidence>
<dbReference type="Pfam" id="PF00679">
    <property type="entry name" value="EFG_C"/>
    <property type="match status" value="1"/>
</dbReference>
<dbReference type="CDD" id="cd04096">
    <property type="entry name" value="eEF2_snRNP_like_C"/>
    <property type="match status" value="1"/>
</dbReference>
<dbReference type="FunFam" id="3.30.230.10:FF:000006">
    <property type="entry name" value="Translation elongation factor 2"/>
    <property type="match status" value="1"/>
</dbReference>
<dbReference type="CDD" id="cd01681">
    <property type="entry name" value="aeEF2_snRNP_like_IV"/>
    <property type="match status" value="1"/>
</dbReference>
<reference evidence="8 10" key="1">
    <citation type="submission" date="2015-12" db="EMBL/GenBank/DDBJ databases">
        <title>Update maize B73 reference genome by single molecule sequencing technologies.</title>
        <authorList>
            <consortium name="Maize Genome Sequencing Project"/>
            <person name="Ware D."/>
        </authorList>
    </citation>
    <scope>NUCLEOTIDE SEQUENCE [LARGE SCALE GENOMIC DNA]</scope>
    <source>
        <strain evidence="10">cv. B73</strain>
        <tissue evidence="8">Seedling</tissue>
    </source>
</reference>
<dbReference type="EMBL" id="CM007650">
    <property type="protein sequence ID" value="ONM54730.1"/>
    <property type="molecule type" value="Genomic_DNA"/>
</dbReference>
<dbReference type="Pfam" id="PF03764">
    <property type="entry name" value="EFG_IV"/>
    <property type="match status" value="1"/>
</dbReference>
<keyword evidence="11" id="KW-1267">Proteomics identification</keyword>
<evidence type="ECO:0000256" key="4">
    <source>
        <dbReference type="ARBA" id="ARBA00022917"/>
    </source>
</evidence>
<feature type="domain" description="Elongation factor EFG" evidence="6">
    <location>
        <begin position="328"/>
        <end position="398"/>
    </location>
</feature>
<keyword evidence="2" id="KW-0547">Nucleotide-binding</keyword>
<dbReference type="EnsemblPlants" id="Zm00001eb311640_T001">
    <property type="protein sequence ID" value="Zm00001eb311640_P001"/>
    <property type="gene ID" value="Zm00001eb311640"/>
</dbReference>
<dbReference type="PANTHER" id="PTHR42908:SF10">
    <property type="entry name" value="EUKARYOTIC TRANSLATION ELONGATION FACTOR 2"/>
    <property type="match status" value="1"/>
</dbReference>
<dbReference type="FunFam" id="3.30.70.870:FF:000002">
    <property type="entry name" value="Translation elongation factor 2"/>
    <property type="match status" value="1"/>
</dbReference>
<keyword evidence="4" id="KW-0648">Protein biosynthesis</keyword>
<dbReference type="ExpressionAtlas" id="A0A1D6I3L1">
    <property type="expression patterns" value="baseline"/>
</dbReference>
<feature type="domain" description="Translation elongation factor EFG/EF2" evidence="7">
    <location>
        <begin position="210"/>
        <end position="326"/>
    </location>
</feature>
<dbReference type="InterPro" id="IPR020568">
    <property type="entry name" value="Ribosomal_Su5_D2-typ_SF"/>
</dbReference>
<dbReference type="PaxDb" id="4577-AC234166.1_FGP001"/>
<dbReference type="SMART" id="SM00889">
    <property type="entry name" value="EFG_IV"/>
    <property type="match status" value="1"/>
</dbReference>
<sequence>MATPSLSHGGCRRHCPLLTQPSALAARLAVRPSQVQRRHSPQAHRHGASDQIERLHGATASRLHARAHLSYPVFHRPWYVPEDTTAQPYLLHAPHLLHPLPISDLPKLVEGLKRLAKSDPMVLCTMEESGEHIIAGAGELHLEICLKDLQEDFMCGAEIIVSPPVVSFRETVLEKSCRTVMSKSPNKHNRLYMEARPLEKGLAEAIDDGRIGPRDDPKVRSQILSQEFGWDKDLAKKIWCFGPETTGPNMVVDMCKGVQYLNEIKDSVVAGFQWASKEGALAKENMRGICFEVCDVVLHADAIHRGDGQVIPTARRVIYASQLTAKPRLLEPVYLVEIQAPENALGGIYGVLNQKRGHVFEEMQRPGTPLYNIKAYLPVIESFGFSSQLRAATSGQAFP</sequence>
<keyword evidence="3 8" id="KW-0251">Elongation factor</keyword>
<dbReference type="CDD" id="cd16261">
    <property type="entry name" value="EF2_snRNP_III"/>
    <property type="match status" value="1"/>
</dbReference>
<dbReference type="Gene3D" id="3.30.230.10">
    <property type="match status" value="1"/>
</dbReference>
<dbReference type="InterPro" id="IPR000640">
    <property type="entry name" value="EFG_V-like"/>
</dbReference>
<evidence type="ECO:0000313" key="8">
    <source>
        <dbReference type="EMBL" id="ONM54730.1"/>
    </source>
</evidence>
<dbReference type="SMART" id="SM00838">
    <property type="entry name" value="EFG_C"/>
    <property type="match status" value="1"/>
</dbReference>
<protein>
    <submittedName>
        <fullName evidence="8">Elongation factor 2</fullName>
    </submittedName>
</protein>
<accession>A0A1D6I3L1</accession>
<evidence type="ECO:0000259" key="7">
    <source>
        <dbReference type="SMART" id="SM00889"/>
    </source>
</evidence>
<evidence type="ECO:0000259" key="6">
    <source>
        <dbReference type="SMART" id="SM00838"/>
    </source>
</evidence>
<dbReference type="InterPro" id="IPR014721">
    <property type="entry name" value="Ribsml_uS5_D2-typ_fold_subgr"/>
</dbReference>
<keyword evidence="10" id="KW-1185">Reference proteome</keyword>
<evidence type="ECO:0000256" key="5">
    <source>
        <dbReference type="ARBA" id="ARBA00023134"/>
    </source>
</evidence>
<evidence type="ECO:0000313" key="10">
    <source>
        <dbReference type="Proteomes" id="UP000007305"/>
    </source>
</evidence>
<keyword evidence="5" id="KW-0342">GTP-binding</keyword>
<dbReference type="Proteomes" id="UP000007305">
    <property type="component" value="Chromosome 7"/>
</dbReference>
<dbReference type="InterPro" id="IPR035647">
    <property type="entry name" value="EFG_III/V"/>
</dbReference>
<proteinExistence type="evidence at protein level"/>
<dbReference type="GO" id="GO:0005525">
    <property type="term" value="F:GTP binding"/>
    <property type="evidence" value="ECO:0007669"/>
    <property type="project" value="UniProtKB-KW"/>
</dbReference>
<dbReference type="Pfam" id="PF14492">
    <property type="entry name" value="EFG_III"/>
    <property type="match status" value="1"/>
</dbReference>